<keyword evidence="2" id="KW-1185">Reference proteome</keyword>
<accession>A0A7I4Z4S3</accession>
<evidence type="ECO:0000313" key="3">
    <source>
        <dbReference type="WBParaSite" id="HCON_00172310-00001"/>
    </source>
</evidence>
<evidence type="ECO:0000313" key="2">
    <source>
        <dbReference type="Proteomes" id="UP000025227"/>
    </source>
</evidence>
<keyword evidence="1" id="KW-0732">Signal</keyword>
<sequence length="70" mass="7856">MTKIASLAMLLLFFTCTSKYAADNLNHGIKDVRPPPEILEDIIICMYVHMYVCFCPMLANTDFAASSVHD</sequence>
<feature type="signal peptide" evidence="1">
    <location>
        <begin position="1"/>
        <end position="21"/>
    </location>
</feature>
<protein>
    <submittedName>
        <fullName evidence="3">Secreted protein</fullName>
    </submittedName>
</protein>
<dbReference type="WBParaSite" id="HCON_00172310-00001">
    <property type="protein sequence ID" value="HCON_00172310-00001"/>
    <property type="gene ID" value="HCON_00172310"/>
</dbReference>
<proteinExistence type="predicted"/>
<dbReference type="AlphaFoldDB" id="A0A7I4Z4S3"/>
<feature type="chain" id="PRO_5029702847" evidence="1">
    <location>
        <begin position="22"/>
        <end position="70"/>
    </location>
</feature>
<evidence type="ECO:0000256" key="1">
    <source>
        <dbReference type="SAM" id="SignalP"/>
    </source>
</evidence>
<dbReference type="Proteomes" id="UP000025227">
    <property type="component" value="Unplaced"/>
</dbReference>
<organism evidence="2 3">
    <name type="scientific">Haemonchus contortus</name>
    <name type="common">Barber pole worm</name>
    <dbReference type="NCBI Taxonomy" id="6289"/>
    <lineage>
        <taxon>Eukaryota</taxon>
        <taxon>Metazoa</taxon>
        <taxon>Ecdysozoa</taxon>
        <taxon>Nematoda</taxon>
        <taxon>Chromadorea</taxon>
        <taxon>Rhabditida</taxon>
        <taxon>Rhabditina</taxon>
        <taxon>Rhabditomorpha</taxon>
        <taxon>Strongyloidea</taxon>
        <taxon>Trichostrongylidae</taxon>
        <taxon>Haemonchus</taxon>
    </lineage>
</organism>
<reference evidence="3" key="1">
    <citation type="submission" date="2020-12" db="UniProtKB">
        <authorList>
            <consortium name="WormBaseParasite"/>
        </authorList>
    </citation>
    <scope>IDENTIFICATION</scope>
    <source>
        <strain evidence="3">MHco3</strain>
    </source>
</reference>
<name>A0A7I4Z4S3_HAECO</name>